<feature type="region of interest" description="Disordered" evidence="7">
    <location>
        <begin position="150"/>
        <end position="242"/>
    </location>
</feature>
<keyword evidence="5 8" id="KW-0472">Membrane</keyword>
<dbReference type="EMBL" id="JAZBJO010000072">
    <property type="protein sequence ID" value="MEE4599319.1"/>
    <property type="molecule type" value="Genomic_DNA"/>
</dbReference>
<evidence type="ECO:0000313" key="10">
    <source>
        <dbReference type="EMBL" id="MEE4599319.1"/>
    </source>
</evidence>
<keyword evidence="2" id="KW-1003">Cell membrane</keyword>
<feature type="transmembrane region" description="Helical" evidence="8">
    <location>
        <begin position="423"/>
        <end position="445"/>
    </location>
</feature>
<protein>
    <submittedName>
        <fullName evidence="10">FtsX-like permease family protein</fullName>
    </submittedName>
</protein>
<dbReference type="PANTHER" id="PTHR30572">
    <property type="entry name" value="MEMBRANE COMPONENT OF TRANSPORTER-RELATED"/>
    <property type="match status" value="1"/>
</dbReference>
<evidence type="ECO:0000256" key="6">
    <source>
        <dbReference type="ARBA" id="ARBA00038076"/>
    </source>
</evidence>
<evidence type="ECO:0000256" key="4">
    <source>
        <dbReference type="ARBA" id="ARBA00022989"/>
    </source>
</evidence>
<keyword evidence="4 8" id="KW-1133">Transmembrane helix</keyword>
<dbReference type="Proteomes" id="UP001354709">
    <property type="component" value="Unassembled WGS sequence"/>
</dbReference>
<dbReference type="PANTHER" id="PTHR30572:SF4">
    <property type="entry name" value="ABC TRANSPORTER PERMEASE YTRF"/>
    <property type="match status" value="1"/>
</dbReference>
<dbReference type="InterPro" id="IPR050250">
    <property type="entry name" value="Macrolide_Exporter_MacB"/>
</dbReference>
<evidence type="ECO:0000256" key="5">
    <source>
        <dbReference type="ARBA" id="ARBA00023136"/>
    </source>
</evidence>
<organism evidence="10 11">
    <name type="scientific">Streptomyces asiaticus subsp. ignotus</name>
    <dbReference type="NCBI Taxonomy" id="3098222"/>
    <lineage>
        <taxon>Bacteria</taxon>
        <taxon>Bacillati</taxon>
        <taxon>Actinomycetota</taxon>
        <taxon>Actinomycetes</taxon>
        <taxon>Kitasatosporales</taxon>
        <taxon>Streptomycetaceae</taxon>
        <taxon>Streptomyces</taxon>
        <taxon>Streptomyces violaceusniger group</taxon>
    </lineage>
</organism>
<feature type="transmembrane region" description="Helical" evidence="8">
    <location>
        <begin position="365"/>
        <end position="389"/>
    </location>
</feature>
<reference evidence="10 11" key="1">
    <citation type="submission" date="2023-11" db="EMBL/GenBank/DDBJ databases">
        <title>30 novel species of actinomycetes from the DSMZ collection.</title>
        <authorList>
            <person name="Nouioui I."/>
        </authorList>
    </citation>
    <scope>NUCLEOTIDE SEQUENCE [LARGE SCALE GENOMIC DNA]</scope>
    <source>
        <strain evidence="10 11">DSM 41524</strain>
    </source>
</reference>
<comment type="caution">
    <text evidence="10">The sequence shown here is derived from an EMBL/GenBank/DDBJ whole genome shotgun (WGS) entry which is preliminary data.</text>
</comment>
<comment type="similarity">
    <text evidence="6">Belongs to the ABC-4 integral membrane protein family.</text>
</comment>
<keyword evidence="11" id="KW-1185">Reference proteome</keyword>
<evidence type="ECO:0000256" key="7">
    <source>
        <dbReference type="SAM" id="MobiDB-lite"/>
    </source>
</evidence>
<accession>A0ABU7QF05</accession>
<dbReference type="Pfam" id="PF02687">
    <property type="entry name" value="FtsX"/>
    <property type="match status" value="2"/>
</dbReference>
<evidence type="ECO:0000256" key="1">
    <source>
        <dbReference type="ARBA" id="ARBA00004651"/>
    </source>
</evidence>
<feature type="domain" description="ABC3 transporter permease C-terminal" evidence="9">
    <location>
        <begin position="822"/>
        <end position="929"/>
    </location>
</feature>
<evidence type="ECO:0000256" key="3">
    <source>
        <dbReference type="ARBA" id="ARBA00022692"/>
    </source>
</evidence>
<evidence type="ECO:0000256" key="8">
    <source>
        <dbReference type="SAM" id="Phobius"/>
    </source>
</evidence>
<evidence type="ECO:0000259" key="9">
    <source>
        <dbReference type="Pfam" id="PF02687"/>
    </source>
</evidence>
<feature type="transmembrane region" description="Helical" evidence="8">
    <location>
        <begin position="534"/>
        <end position="557"/>
    </location>
</feature>
<feature type="compositionally biased region" description="Low complexity" evidence="7">
    <location>
        <begin position="165"/>
        <end position="178"/>
    </location>
</feature>
<feature type="compositionally biased region" description="Gly residues" evidence="7">
    <location>
        <begin position="189"/>
        <end position="234"/>
    </location>
</feature>
<dbReference type="RefSeq" id="WP_330816599.1">
    <property type="nucleotide sequence ID" value="NZ_JAZBJO010000072.1"/>
</dbReference>
<evidence type="ECO:0000256" key="2">
    <source>
        <dbReference type="ARBA" id="ARBA00022475"/>
    </source>
</evidence>
<feature type="transmembrane region" description="Helical" evidence="8">
    <location>
        <begin position="820"/>
        <end position="843"/>
    </location>
</feature>
<keyword evidence="3 8" id="KW-0812">Transmembrane</keyword>
<comment type="subcellular location">
    <subcellularLocation>
        <location evidence="1">Cell membrane</location>
        <topology evidence="1">Multi-pass membrane protein</topology>
    </subcellularLocation>
</comment>
<name>A0ABU7QF05_9ACTN</name>
<evidence type="ECO:0000313" key="11">
    <source>
        <dbReference type="Proteomes" id="UP001354709"/>
    </source>
</evidence>
<feature type="transmembrane region" description="Helical" evidence="8">
    <location>
        <begin position="465"/>
        <end position="488"/>
    </location>
</feature>
<sequence length="942" mass="93969">MKVRMKVSALLAARATRAHRKAWAAVFAALALTSLLLGAFGLTLVSAWSAQPRVERYAGADLVVAGDQTTRFSATSLGERETASAGLTERVRIPRTALSVVRGVPGVRTAVADTEFRVGLAGRAATGRPWETARLAPYALRTGRAPERADEVVVGDGADGGGTGSAEAGRVGVDSAEAGAGGADSAEADGGGVGSAEADGGGVGSAEADGGGAGSAEADGGGAGSAEVDGGGVGSAEADRGGVGHIGERLTLRVGGRDAAYTVVGVADGPRTDVGDGPRTAVWFTGAEARRLSGHPETLDAIGVVAEPGTDRAELAGRVRKALDTAGVTGIGHRADGDPAAVRVLAGSERGEAEFLAAVPARGELLAALGSVAGAVVLVALLVVSSTIVQALRQRSHELGLLRAVGATPGQLRGAVGREVGRVAAWAALVGAAGAVPAYLGLRALLGARGALPTGLELTLPPLLWPAPLVTAAVTVLVARIAALIGCSRTATARPAEALRERAPGRARGITGLVLLGVGASSAGTAALQQGATAAAAAGAAAVTMVIACAVLGPWIAEGAMRLLGAPLRLFGPGGRLAAANCAASAHRLGAAITPIVLVTAFAGVQLSGGATMTHAADGQAHRMLRADMAVRADGGLTAGAVERIRELPGVRAATEVVPGTVLLARSELGSPEIERLPVFGVTPERLTRTLDPGVRNGDLARLRPGTVAIGADRAASLGARPGSTVALRFGDGQEARLRVVATYERSIALGDFLLSRDELLRHTSLPGAGRILVAAAPDADRKALTKALARAVPGARVERDPAPVRGEAAGEALAEVVSVAVVAAIGAFTVIAVLSTLALIATGRRPELRLLRLAGAGRRQLRRMLRLEAAATVVTGLVVGAAVASVPLLAFSAATAGTLPYLPPLQAAAIVTVVVTTAAAGSLPPAWGTLRGRYVPSPSGD</sequence>
<feature type="transmembrane region" description="Helical" evidence="8">
    <location>
        <begin position="870"/>
        <end position="894"/>
    </location>
</feature>
<feature type="transmembrane region" description="Helical" evidence="8">
    <location>
        <begin position="906"/>
        <end position="924"/>
    </location>
</feature>
<gene>
    <name evidence="10" type="ORF">V2J94_47290</name>
</gene>
<proteinExistence type="inferred from homology"/>
<feature type="domain" description="ABC3 transporter permease C-terminal" evidence="9">
    <location>
        <begin position="372"/>
        <end position="485"/>
    </location>
</feature>
<dbReference type="InterPro" id="IPR003838">
    <property type="entry name" value="ABC3_permease_C"/>
</dbReference>